<evidence type="ECO:0008006" key="3">
    <source>
        <dbReference type="Google" id="ProtNLM"/>
    </source>
</evidence>
<organism evidence="1 2">
    <name type="scientific">Methylobacterium jeotgali</name>
    <dbReference type="NCBI Taxonomy" id="381630"/>
    <lineage>
        <taxon>Bacteria</taxon>
        <taxon>Pseudomonadati</taxon>
        <taxon>Pseudomonadota</taxon>
        <taxon>Alphaproteobacteria</taxon>
        <taxon>Hyphomicrobiales</taxon>
        <taxon>Methylobacteriaceae</taxon>
        <taxon>Methylobacterium</taxon>
    </lineage>
</organism>
<evidence type="ECO:0000313" key="1">
    <source>
        <dbReference type="EMBL" id="GJE05277.1"/>
    </source>
</evidence>
<dbReference type="EMBL" id="BPQR01000010">
    <property type="protein sequence ID" value="GJE05277.1"/>
    <property type="molecule type" value="Genomic_DNA"/>
</dbReference>
<name>A0ABQ4SQA5_9HYPH</name>
<proteinExistence type="predicted"/>
<gene>
    <name evidence="1" type="ORF">AOPFMNJM_0575</name>
</gene>
<reference evidence="1" key="1">
    <citation type="journal article" date="2021" name="Front. Microbiol.">
        <title>Comprehensive Comparative Genomics and Phenotyping of Methylobacterium Species.</title>
        <authorList>
            <person name="Alessa O."/>
            <person name="Ogura Y."/>
            <person name="Fujitani Y."/>
            <person name="Takami H."/>
            <person name="Hayashi T."/>
            <person name="Sahin N."/>
            <person name="Tani A."/>
        </authorList>
    </citation>
    <scope>NUCLEOTIDE SEQUENCE</scope>
    <source>
        <strain evidence="1">LMG 23639</strain>
    </source>
</reference>
<dbReference type="Proteomes" id="UP001055102">
    <property type="component" value="Unassembled WGS sequence"/>
</dbReference>
<dbReference type="RefSeq" id="WP_238273968.1">
    <property type="nucleotide sequence ID" value="NZ_BPQR01000010.1"/>
</dbReference>
<reference evidence="1" key="2">
    <citation type="submission" date="2021-08" db="EMBL/GenBank/DDBJ databases">
        <authorList>
            <person name="Tani A."/>
            <person name="Ola A."/>
            <person name="Ogura Y."/>
            <person name="Katsura K."/>
            <person name="Hayashi T."/>
        </authorList>
    </citation>
    <scope>NUCLEOTIDE SEQUENCE</scope>
    <source>
        <strain evidence="1">LMG 23639</strain>
    </source>
</reference>
<accession>A0ABQ4SQA5</accession>
<evidence type="ECO:0000313" key="2">
    <source>
        <dbReference type="Proteomes" id="UP001055102"/>
    </source>
</evidence>
<comment type="caution">
    <text evidence="1">The sequence shown here is derived from an EMBL/GenBank/DDBJ whole genome shotgun (WGS) entry which is preliminary data.</text>
</comment>
<sequence length="455" mass="47961">MTHSDIDRLRDTLSRIAKVDLDNGTAPDVETAMARLHEHRIGVFAGPEIASSAAHQAALLTLVNIGRRFALGGVLVDGDLDVPLLVQGGPTRSLADEVEAQGGQRGSADASVPGVIIGNTATMPQRGVAVTFEGWRGGIVPLSGARLSDVTTVTPAAVLAGALAAAEVFAMLRGEVEAGHRNLGLSLWRPDRSHDWTVAAGDGPALAALPNHLWILGLGHLGQAFLWTLMLCPYSDRAAVRLVLQDTDEVTGSTDSTSILTQEGMLGRRKTRAVADVLDQQGFNTVLVERPFDGGFRRRSEDDPAVLVCGVDNALARSQVEMPGFPFVVEAGIGASAQDFRALRVHTFPSPKSAAEMWGQGAHARGAADLSRPGYRRLSDAGSDICGLTRLAETAVGAPFVGAVAGCLMLAQVLRVLAGDFPDTLIDLDLRSIRSRRAVTNGRLTLFNPGFQPAA</sequence>
<protein>
    <recommendedName>
        <fullName evidence="3">Thiamine biosynthesis protein ThiF</fullName>
    </recommendedName>
</protein>
<keyword evidence="2" id="KW-1185">Reference proteome</keyword>